<feature type="domain" description="Class II aldolase/adducin N-terminal" evidence="1">
    <location>
        <begin position="8"/>
        <end position="197"/>
    </location>
</feature>
<gene>
    <name evidence="2" type="ORF">AX760_06540</name>
</gene>
<dbReference type="Pfam" id="PF00596">
    <property type="entry name" value="Aldolase_II"/>
    <property type="match status" value="1"/>
</dbReference>
<evidence type="ECO:0000259" key="1">
    <source>
        <dbReference type="SMART" id="SM01007"/>
    </source>
</evidence>
<dbReference type="EMBL" id="LSRP01000118">
    <property type="protein sequence ID" value="OJF92369.1"/>
    <property type="molecule type" value="Genomic_DNA"/>
</dbReference>
<reference evidence="2 3" key="1">
    <citation type="submission" date="2016-02" db="EMBL/GenBank/DDBJ databases">
        <title>Genome sequencing of a beta-galactosidase producing bacteria Rhizobium sp. 59.</title>
        <authorList>
            <person name="Wang D."/>
            <person name="Kot W."/>
            <person name="Qin Y."/>
            <person name="Hansen L."/>
            <person name="Naqvi K."/>
            <person name="Rensing C."/>
        </authorList>
    </citation>
    <scope>NUCLEOTIDE SEQUENCE [LARGE SCALE GENOMIC DNA]</scope>
    <source>
        <strain evidence="2 3">59</strain>
    </source>
</reference>
<evidence type="ECO:0000313" key="3">
    <source>
        <dbReference type="Proteomes" id="UP000182661"/>
    </source>
</evidence>
<dbReference type="SMART" id="SM01007">
    <property type="entry name" value="Aldolase_II"/>
    <property type="match status" value="1"/>
</dbReference>
<dbReference type="RefSeq" id="WP_071835043.1">
    <property type="nucleotide sequence ID" value="NZ_LSRP01000118.1"/>
</dbReference>
<dbReference type="Proteomes" id="UP000182661">
    <property type="component" value="Unassembled WGS sequence"/>
</dbReference>
<sequence length="350" mass="37088">MRSSEFEALLDVSARVGADPALVQGAGGNTSIKEGGILWIKASGLWLMQARQRDVMVPVALEPLLDALERDDPSTEKAQDFVIADRNPLGLRPSIETTVHALMPQKVVIHVHCVETIATAVQANAEVLAASKLADIPHVFVPYARPGLPLAKAIADRIGEDTSVLILGNHGLAVAGETVAEAQALLAEVSQRLALPVRAAARADLAALSRLSLDSAYMLPADERIHDAATDLASCMMAAGGSLYPDHVIFLGKGSVIAAPQDTALSIEKRFVADRVALPPAILFPGKGVLVARDITAGAQAMARCLSDVLSRIPEGTRVRYLTDAENAELLGWDAEKYRQALNRAGQALQ</sequence>
<evidence type="ECO:0000313" key="2">
    <source>
        <dbReference type="EMBL" id="OJF92369.1"/>
    </source>
</evidence>
<name>A0A657LP19_9HYPH</name>
<dbReference type="InterPro" id="IPR036409">
    <property type="entry name" value="Aldolase_II/adducin_N_sf"/>
</dbReference>
<dbReference type="OrthoDB" id="9814830at2"/>
<proteinExistence type="predicted"/>
<dbReference type="Gene3D" id="3.40.225.10">
    <property type="entry name" value="Class II aldolase/adducin N-terminal domain"/>
    <property type="match status" value="1"/>
</dbReference>
<protein>
    <submittedName>
        <fullName evidence="2">N-acylmannosamine 1-dehydrogenase</fullName>
    </submittedName>
</protein>
<organism evidence="2 3">
    <name type="scientific">Pararhizobium antarcticum</name>
    <dbReference type="NCBI Taxonomy" id="1798805"/>
    <lineage>
        <taxon>Bacteria</taxon>
        <taxon>Pseudomonadati</taxon>
        <taxon>Pseudomonadota</taxon>
        <taxon>Alphaproteobacteria</taxon>
        <taxon>Hyphomicrobiales</taxon>
        <taxon>Rhizobiaceae</taxon>
        <taxon>Rhizobium/Agrobacterium group</taxon>
        <taxon>Pararhizobium</taxon>
    </lineage>
</organism>
<accession>A0A657LP19</accession>
<dbReference type="InterPro" id="IPR001303">
    <property type="entry name" value="Aldolase_II/adducin_N"/>
</dbReference>
<comment type="caution">
    <text evidence="2">The sequence shown here is derived from an EMBL/GenBank/DDBJ whole genome shotgun (WGS) entry which is preliminary data.</text>
</comment>
<dbReference type="SUPFAM" id="SSF53639">
    <property type="entry name" value="AraD/HMP-PK domain-like"/>
    <property type="match status" value="1"/>
</dbReference>
<keyword evidence="3" id="KW-1185">Reference proteome</keyword>
<dbReference type="AlphaFoldDB" id="A0A657LP19"/>